<comment type="caution">
    <text evidence="2">The sequence shown here is derived from an EMBL/GenBank/DDBJ whole genome shotgun (WGS) entry which is preliminary data.</text>
</comment>
<evidence type="ECO:0000313" key="2">
    <source>
        <dbReference type="EMBL" id="KAK1494298.1"/>
    </source>
</evidence>
<dbReference type="Proteomes" id="UP001239213">
    <property type="component" value="Unassembled WGS sequence"/>
</dbReference>
<organism evidence="2 3">
    <name type="scientific">Colletotrichum cuscutae</name>
    <dbReference type="NCBI Taxonomy" id="1209917"/>
    <lineage>
        <taxon>Eukaryota</taxon>
        <taxon>Fungi</taxon>
        <taxon>Dikarya</taxon>
        <taxon>Ascomycota</taxon>
        <taxon>Pezizomycotina</taxon>
        <taxon>Sordariomycetes</taxon>
        <taxon>Hypocreomycetidae</taxon>
        <taxon>Glomerellales</taxon>
        <taxon>Glomerellaceae</taxon>
        <taxon>Colletotrichum</taxon>
        <taxon>Colletotrichum acutatum species complex</taxon>
    </lineage>
</organism>
<dbReference type="PANTHER" id="PTHR47256">
    <property type="entry name" value="ZN(II)2CYS6 TRANSCRIPTION FACTOR (EUROFUNG)-RELATED"/>
    <property type="match status" value="1"/>
</dbReference>
<dbReference type="AlphaFoldDB" id="A0AAJ0DNL7"/>
<dbReference type="InterPro" id="IPR053187">
    <property type="entry name" value="Notoamide_regulator"/>
</dbReference>
<protein>
    <submittedName>
        <fullName evidence="2">Uncharacterized protein</fullName>
    </submittedName>
</protein>
<feature type="region of interest" description="Disordered" evidence="1">
    <location>
        <begin position="167"/>
        <end position="210"/>
    </location>
</feature>
<feature type="compositionally biased region" description="Polar residues" evidence="1">
    <location>
        <begin position="183"/>
        <end position="195"/>
    </location>
</feature>
<evidence type="ECO:0000256" key="1">
    <source>
        <dbReference type="SAM" id="MobiDB-lite"/>
    </source>
</evidence>
<keyword evidence="3" id="KW-1185">Reference proteome</keyword>
<dbReference type="CDD" id="cd12148">
    <property type="entry name" value="fungal_TF_MHR"/>
    <property type="match status" value="1"/>
</dbReference>
<proteinExistence type="predicted"/>
<reference evidence="2" key="1">
    <citation type="submission" date="2016-11" db="EMBL/GenBank/DDBJ databases">
        <title>The genome sequence of Colletotrichum cuscutae.</title>
        <authorList>
            <person name="Baroncelli R."/>
        </authorList>
    </citation>
    <scope>NUCLEOTIDE SEQUENCE</scope>
    <source>
        <strain evidence="2">IMI 304802</strain>
    </source>
</reference>
<evidence type="ECO:0000313" key="3">
    <source>
        <dbReference type="Proteomes" id="UP001239213"/>
    </source>
</evidence>
<feature type="region of interest" description="Disordered" evidence="1">
    <location>
        <begin position="1"/>
        <end position="54"/>
    </location>
</feature>
<name>A0AAJ0DNL7_9PEZI</name>
<gene>
    <name evidence="2" type="ORF">CCUS01_13713</name>
</gene>
<feature type="compositionally biased region" description="Polar residues" evidence="1">
    <location>
        <begin position="13"/>
        <end position="25"/>
    </location>
</feature>
<sequence length="711" mass="80197">MIRKLAPLASAGDSAQSSTSEQPFQADSKRKRQQADIACNPCRRRKSRRSSDCTYAQKREALQSSYESHEPQELLDILKSVTEQHAIQILRLWRSDTDIAAVLSFARGAVNVEPSMADVVVDKAEPSENSSLELELMANFPTAYPNLRTIPATAPERDALLCPNSSRRLKPFENQPPDEGVSSIMSDGAGQNTNGPFHMAGPPDGQGNPGLSICDDRLRHLDISFWTTVSISNDLAARILSVYLTTDHPLLGTFDPNLFVSDLVNRQTTNCSRLLVSTVLYWGSQIYGAFDQKVRDYTNSFCNEAEELWLHEQHNDTSLNVASAQLLSLAYLGHGKDHYVLRFLSAAIDMGKRLYLLDVDPSLARGNLANLSPEVQRRMAYTAWGLFNWAVLTTMFYQQPNLQYPEHPPVLPIPDGEIADASPKRLAHVDAHMITPASPRFMGHTFPALCSFWKIMQGVSISYYKNRESPLQEHINLNFAELKYRELLDWSQALPPDAALRDDSPHHVVILHIWFHAAVLDIFRPFVHGPQRDRSRVLSFSERHLSPDDAFGTSVRQLKQLVINYRCYHKSSTYTMLWQTALIYVSNAVLHDTHDPEWRFYFLACIYAYEGLRKSYRVAELISRALLTMALRGGCMTVSEANTLEVQMTEAGGGLLKDNDVRATFMVDLDLAMSNPEAARVEVLAKRFNEIVLFRDLTTVDDEEAQSFRRL</sequence>
<accession>A0AAJ0DNL7</accession>
<dbReference type="EMBL" id="MPDP01000021">
    <property type="protein sequence ID" value="KAK1494298.1"/>
    <property type="molecule type" value="Genomic_DNA"/>
</dbReference>
<dbReference type="PANTHER" id="PTHR47256:SF1">
    <property type="entry name" value="ZN(II)2CYS6 TRANSCRIPTION FACTOR (EUROFUNG)"/>
    <property type="match status" value="1"/>
</dbReference>